<dbReference type="KEGG" id="aal:EP13_12725"/>
<dbReference type="EMBL" id="CP008849">
    <property type="protein sequence ID" value="AIF99478.1"/>
    <property type="molecule type" value="Genomic_DNA"/>
</dbReference>
<proteinExistence type="predicted"/>
<dbReference type="PATRIC" id="fig|589873.4.peg.2889"/>
<dbReference type="KEGG" id="aaus:EP12_13350"/>
<dbReference type="RefSeq" id="WP_044057569.1">
    <property type="nucleotide sequence ID" value="NZ_CAJXAX010000015.1"/>
</dbReference>
<reference evidence="1 2" key="1">
    <citation type="submission" date="2014-06" db="EMBL/GenBank/DDBJ databases">
        <title>Genomes of Alteromonas australica, a world apart.</title>
        <authorList>
            <person name="Gonzaga A."/>
            <person name="Lopez-Perez M."/>
            <person name="Rodriguez-Valera F."/>
        </authorList>
    </citation>
    <scope>NUCLEOTIDE SEQUENCE [LARGE SCALE GENOMIC DNA]</scope>
    <source>
        <strain evidence="1 2">H 17</strain>
    </source>
</reference>
<keyword evidence="2" id="KW-1185">Reference proteome</keyword>
<dbReference type="GeneID" id="78255766"/>
<dbReference type="Proteomes" id="UP000056090">
    <property type="component" value="Chromosome"/>
</dbReference>
<name>A0A075P109_9ALTE</name>
<evidence type="ECO:0000313" key="1">
    <source>
        <dbReference type="EMBL" id="AIF99478.1"/>
    </source>
</evidence>
<dbReference type="AlphaFoldDB" id="A0A075P109"/>
<accession>A0A075P109</accession>
<protein>
    <submittedName>
        <fullName evidence="1">Uncharacterized protein</fullName>
    </submittedName>
</protein>
<organism evidence="1 2">
    <name type="scientific">Alteromonas australica</name>
    <dbReference type="NCBI Taxonomy" id="589873"/>
    <lineage>
        <taxon>Bacteria</taxon>
        <taxon>Pseudomonadati</taxon>
        <taxon>Pseudomonadota</taxon>
        <taxon>Gammaproteobacteria</taxon>
        <taxon>Alteromonadales</taxon>
        <taxon>Alteromonadaceae</taxon>
        <taxon>Alteromonas/Salinimonas group</taxon>
        <taxon>Alteromonas</taxon>
    </lineage>
</organism>
<gene>
    <name evidence="1" type="ORF">EP13_12725</name>
</gene>
<sequence length="72" mass="8207">MLLAASLFVVGMLGFLLFHHQLYSQWQHAVAIQNEYDEYALSQINPALMFSPLQKTDVERLAPFIPAEQNSN</sequence>
<evidence type="ECO:0000313" key="2">
    <source>
        <dbReference type="Proteomes" id="UP000056090"/>
    </source>
</evidence>